<evidence type="ECO:0000313" key="11">
    <source>
        <dbReference type="Proteomes" id="UP000053237"/>
    </source>
</evidence>
<evidence type="ECO:0000256" key="9">
    <source>
        <dbReference type="SAM" id="Phobius"/>
    </source>
</evidence>
<comment type="similarity">
    <text evidence="2">Belongs to the SPCS1 family.</text>
</comment>
<evidence type="ECO:0000256" key="8">
    <source>
        <dbReference type="ARBA" id="ARBA00045204"/>
    </source>
</evidence>
<dbReference type="PANTHER" id="PTHR13202:SF0">
    <property type="entry name" value="SIGNAL PEPTIDASE COMPLEX SUBUNIT 1"/>
    <property type="match status" value="1"/>
</dbReference>
<keyword evidence="4 9" id="KW-0812">Transmembrane</keyword>
<keyword evidence="11" id="KW-1185">Reference proteome</keyword>
<comment type="caution">
    <text evidence="10">The sequence shown here is derived from an EMBL/GenBank/DDBJ whole genome shotgun (WGS) entry which is preliminary data.</text>
</comment>
<sequence length="95" mass="11262">MYIVFTLITKWIMVDYKGQILAERYAQFCFAIICAPAWLYGYYQQDFMYPLYAWAFATVLATLVALPDWGIYNRNPIRWRASLLEEISDKNGKEE</sequence>
<dbReference type="STRING" id="65357.A0A024GIF8"/>
<evidence type="ECO:0000256" key="1">
    <source>
        <dbReference type="ARBA" id="ARBA00004477"/>
    </source>
</evidence>
<dbReference type="InterPro" id="IPR009542">
    <property type="entry name" value="Spc1/SPCS1"/>
</dbReference>
<keyword evidence="6 9" id="KW-1133">Transmembrane helix</keyword>
<dbReference type="Proteomes" id="UP000053237">
    <property type="component" value="Unassembled WGS sequence"/>
</dbReference>
<dbReference type="GO" id="GO:0006465">
    <property type="term" value="P:signal peptide processing"/>
    <property type="evidence" value="ECO:0007669"/>
    <property type="project" value="InterPro"/>
</dbReference>
<reference evidence="10 11" key="1">
    <citation type="submission" date="2012-05" db="EMBL/GenBank/DDBJ databases">
        <title>Recombination and specialization in a pathogen metapopulation.</title>
        <authorList>
            <person name="Gardiner A."/>
            <person name="Kemen E."/>
            <person name="Schultz-Larsen T."/>
            <person name="MacLean D."/>
            <person name="Van Oosterhout C."/>
            <person name="Jones J.D.G."/>
        </authorList>
    </citation>
    <scope>NUCLEOTIDE SEQUENCE [LARGE SCALE GENOMIC DNA]</scope>
    <source>
        <strain evidence="10 11">Ac Nc2</strain>
    </source>
</reference>
<comment type="function">
    <text evidence="8">Component of the signal peptidase complex (SPC) which catalyzes the cleavage of N-terminal signal sequences from nascent proteins as they are translocated into the lumen of the endoplasmic reticulum. Dispensable for SPC enzymatic activity.</text>
</comment>
<dbReference type="FunCoup" id="A0A024GIF8">
    <property type="interactions" value="44"/>
</dbReference>
<dbReference type="Pfam" id="PF06645">
    <property type="entry name" value="SPC12"/>
    <property type="match status" value="1"/>
</dbReference>
<name>A0A024GIF8_9STRA</name>
<keyword evidence="7 9" id="KW-0472">Membrane</keyword>
<feature type="transmembrane region" description="Helical" evidence="9">
    <location>
        <begin position="25"/>
        <end position="43"/>
    </location>
</feature>
<proteinExistence type="inferred from homology"/>
<feature type="transmembrane region" description="Helical" evidence="9">
    <location>
        <begin position="49"/>
        <end position="72"/>
    </location>
</feature>
<accession>A0A024GIF8</accession>
<dbReference type="GO" id="GO:0005787">
    <property type="term" value="C:signal peptidase complex"/>
    <property type="evidence" value="ECO:0007669"/>
    <property type="project" value="InterPro"/>
</dbReference>
<keyword evidence="5" id="KW-0256">Endoplasmic reticulum</keyword>
<dbReference type="OrthoDB" id="263893at2759"/>
<evidence type="ECO:0000256" key="4">
    <source>
        <dbReference type="ARBA" id="ARBA00022692"/>
    </source>
</evidence>
<gene>
    <name evidence="10" type="ORF">BN9_074690</name>
</gene>
<dbReference type="PANTHER" id="PTHR13202">
    <property type="entry name" value="MICROSOMAL SIGNAL PEPTIDASE 12 KDA SUBUNIT"/>
    <property type="match status" value="1"/>
</dbReference>
<evidence type="ECO:0000256" key="6">
    <source>
        <dbReference type="ARBA" id="ARBA00022989"/>
    </source>
</evidence>
<evidence type="ECO:0000256" key="2">
    <source>
        <dbReference type="ARBA" id="ARBA00005245"/>
    </source>
</evidence>
<evidence type="ECO:0000313" key="10">
    <source>
        <dbReference type="EMBL" id="CCI46540.1"/>
    </source>
</evidence>
<evidence type="ECO:0000256" key="7">
    <source>
        <dbReference type="ARBA" id="ARBA00023136"/>
    </source>
</evidence>
<comment type="subcellular location">
    <subcellularLocation>
        <location evidence="1">Endoplasmic reticulum membrane</location>
        <topology evidence="1">Multi-pass membrane protein</topology>
    </subcellularLocation>
</comment>
<evidence type="ECO:0000256" key="5">
    <source>
        <dbReference type="ARBA" id="ARBA00022824"/>
    </source>
</evidence>
<evidence type="ECO:0000256" key="3">
    <source>
        <dbReference type="ARBA" id="ARBA00017059"/>
    </source>
</evidence>
<dbReference type="AlphaFoldDB" id="A0A024GIF8"/>
<organism evidence="10 11">
    <name type="scientific">Albugo candida</name>
    <dbReference type="NCBI Taxonomy" id="65357"/>
    <lineage>
        <taxon>Eukaryota</taxon>
        <taxon>Sar</taxon>
        <taxon>Stramenopiles</taxon>
        <taxon>Oomycota</taxon>
        <taxon>Peronosporomycetes</taxon>
        <taxon>Albuginales</taxon>
        <taxon>Albuginaceae</taxon>
        <taxon>Albugo</taxon>
    </lineage>
</organism>
<dbReference type="EMBL" id="CAIX01000130">
    <property type="protein sequence ID" value="CCI46540.1"/>
    <property type="molecule type" value="Genomic_DNA"/>
</dbReference>
<dbReference type="GO" id="GO:0045047">
    <property type="term" value="P:protein targeting to ER"/>
    <property type="evidence" value="ECO:0007669"/>
    <property type="project" value="TreeGrafter"/>
</dbReference>
<protein>
    <recommendedName>
        <fullName evidence="3">Signal peptidase complex subunit 1</fullName>
    </recommendedName>
</protein>
<dbReference type="InParanoid" id="A0A024GIF8"/>